<dbReference type="GO" id="GO:0000428">
    <property type="term" value="C:DNA-directed RNA polymerase complex"/>
    <property type="evidence" value="ECO:0007669"/>
    <property type="project" value="UniProtKB-KW"/>
</dbReference>
<proteinExistence type="predicted"/>
<accession>A0A223FM74</accession>
<feature type="domain" description="DNA-directed RNA polymerase RpoA/D/Rpb3-type" evidence="6">
    <location>
        <begin position="26"/>
        <end position="261"/>
    </location>
</feature>
<dbReference type="InterPro" id="IPR036643">
    <property type="entry name" value="RNApol_insert_sf"/>
</dbReference>
<organism evidence="7">
    <name type="scientific">Eutreptiella pomquetensis</name>
    <dbReference type="NCBI Taxonomy" id="215699"/>
    <lineage>
        <taxon>Eukaryota</taxon>
        <taxon>Discoba</taxon>
        <taxon>Euglenozoa</taxon>
        <taxon>Euglenida</taxon>
        <taxon>Spirocuta</taxon>
        <taxon>Euglenophyceae</taxon>
        <taxon>Eutreptiales</taxon>
        <taxon>Eutreptiaceae</taxon>
        <taxon>Eutreptiella</taxon>
    </lineage>
</organism>
<dbReference type="Pfam" id="PF01193">
    <property type="entry name" value="RNA_pol_L"/>
    <property type="match status" value="1"/>
</dbReference>
<dbReference type="Gene3D" id="3.30.1360.10">
    <property type="entry name" value="RNA polymerase, RBP11-like subunit"/>
    <property type="match status" value="1"/>
</dbReference>
<dbReference type="GO" id="GO:0006351">
    <property type="term" value="P:DNA-templated transcription"/>
    <property type="evidence" value="ECO:0007669"/>
    <property type="project" value="InterPro"/>
</dbReference>
<evidence type="ECO:0000256" key="2">
    <source>
        <dbReference type="ARBA" id="ARBA00022478"/>
    </source>
</evidence>
<gene>
    <name evidence="7" type="primary">rpoA</name>
</gene>
<dbReference type="GO" id="GO:0046983">
    <property type="term" value="F:protein dimerization activity"/>
    <property type="evidence" value="ECO:0007669"/>
    <property type="project" value="InterPro"/>
</dbReference>
<comment type="function">
    <text evidence="1">DNA-dependent RNA polymerase catalyzes the transcription of DNA into RNA using the four ribonucleoside triphosphates as substrates.</text>
</comment>
<dbReference type="InterPro" id="IPR036603">
    <property type="entry name" value="RBP11-like"/>
</dbReference>
<dbReference type="InterPro" id="IPR011262">
    <property type="entry name" value="DNA-dir_RNA_pol_insert"/>
</dbReference>
<evidence type="ECO:0000256" key="5">
    <source>
        <dbReference type="ARBA" id="ARBA00031776"/>
    </source>
</evidence>
<evidence type="ECO:0000256" key="1">
    <source>
        <dbReference type="ARBA" id="ARBA00004026"/>
    </source>
</evidence>
<reference evidence="7" key="1">
    <citation type="journal article" date="2017" name="PeerJ">
        <title>Chloroplast genome expansion by intron multiplication in the basal psychrophilic euglenoid Eutreptiella pomquetensis.</title>
        <authorList>
            <person name="Dabbagh N."/>
            <person name="Bennett M.S."/>
            <person name="Triemer R.E."/>
            <person name="Preisfeld A."/>
        </authorList>
    </citation>
    <scope>NUCLEOTIDE SEQUENCE</scope>
    <source>
        <strain evidence="7">CCMP1491</strain>
    </source>
</reference>
<dbReference type="InterPro" id="IPR011263">
    <property type="entry name" value="DNA-dir_RNA_pol_RpoA/D/Rpb3"/>
</dbReference>
<name>A0A223FM74_9EUGL</name>
<evidence type="ECO:0000313" key="7">
    <source>
        <dbReference type="EMBL" id="AST09049.1"/>
    </source>
</evidence>
<dbReference type="SMART" id="SM00662">
    <property type="entry name" value="RPOLD"/>
    <property type="match status" value="1"/>
</dbReference>
<evidence type="ECO:0000259" key="6">
    <source>
        <dbReference type="SMART" id="SM00662"/>
    </source>
</evidence>
<keyword evidence="3" id="KW-0804">Transcription</keyword>
<protein>
    <recommendedName>
        <fullName evidence="5">Plastid-encoded RNA polymerase subunit alpha</fullName>
    </recommendedName>
</protein>
<comment type="subunit">
    <text evidence="4">In plastids the minimal PEP RNA polymerase catalytic core is composed of four subunits: alpha, beta, beta', and beta''. When a (nuclear-encoded) sigma factor is associated with the core the holoenzyme is formed, which can initiate transcription.</text>
</comment>
<sequence length="264" mass="29240">MYQPKLSKLLTIECIEHKVSEANSRYGRFKIGPLNTGQGITVGNSLRRTLLSDITGLAITNAKINVENISGISELVESDSELIIPKFHEFSTIPGVRESVLEILLNLKNIILSDNSTDFAEDQLGSLQCTGPCQITARDLILPETIKVVDPDQYIATMVSNQIFSIKVIIKHGRGVTEIPVQLDLKTQQKDCFDFLTIDATYIPIKKVNYTIEEKFLGDGIDSLKELITLEVWTNGSVKPQKAVSSAINTLVDLYLSIQNTMVV</sequence>
<keyword evidence="7" id="KW-0934">Plastid</keyword>
<dbReference type="GO" id="GO:0003899">
    <property type="term" value="F:DNA-directed RNA polymerase activity"/>
    <property type="evidence" value="ECO:0007669"/>
    <property type="project" value="InterPro"/>
</dbReference>
<dbReference type="EMBL" id="KY706202">
    <property type="protein sequence ID" value="AST09049.1"/>
    <property type="molecule type" value="Genomic_DNA"/>
</dbReference>
<dbReference type="AlphaFoldDB" id="A0A223FM74"/>
<evidence type="ECO:0000256" key="3">
    <source>
        <dbReference type="ARBA" id="ARBA00023163"/>
    </source>
</evidence>
<evidence type="ECO:0000256" key="4">
    <source>
        <dbReference type="ARBA" id="ARBA00026088"/>
    </source>
</evidence>
<geneLocation type="plastid" evidence="7"/>
<keyword evidence="2" id="KW-0240">DNA-directed RNA polymerase</keyword>
<dbReference type="Gene3D" id="2.170.120.12">
    <property type="entry name" value="DNA-directed RNA polymerase, insert domain"/>
    <property type="match status" value="1"/>
</dbReference>
<dbReference type="SUPFAM" id="SSF56553">
    <property type="entry name" value="Insert subdomain of RNA polymerase alpha subunit"/>
    <property type="match status" value="1"/>
</dbReference>
<dbReference type="Pfam" id="PF01000">
    <property type="entry name" value="RNA_pol_A_bac"/>
    <property type="match status" value="1"/>
</dbReference>
<dbReference type="CDD" id="cd06928">
    <property type="entry name" value="RNAP_alpha_NTD"/>
    <property type="match status" value="1"/>
</dbReference>
<dbReference type="SUPFAM" id="SSF55257">
    <property type="entry name" value="RBP11-like subunits of RNA polymerase"/>
    <property type="match status" value="1"/>
</dbReference>